<proteinExistence type="predicted"/>
<dbReference type="Gene3D" id="3.80.10.10">
    <property type="entry name" value="Ribonuclease Inhibitor"/>
    <property type="match status" value="1"/>
</dbReference>
<dbReference type="EMBL" id="JARKIE010000006">
    <property type="protein sequence ID" value="KAJ7706923.1"/>
    <property type="molecule type" value="Genomic_DNA"/>
</dbReference>
<accession>A0AAD7GWT6</accession>
<evidence type="ECO:0008006" key="3">
    <source>
        <dbReference type="Google" id="ProtNLM"/>
    </source>
</evidence>
<dbReference type="Proteomes" id="UP001221757">
    <property type="component" value="Unassembled WGS sequence"/>
</dbReference>
<reference evidence="1" key="1">
    <citation type="submission" date="2023-03" db="EMBL/GenBank/DDBJ databases">
        <title>Massive genome expansion in bonnet fungi (Mycena s.s.) driven by repeated elements and novel gene families across ecological guilds.</title>
        <authorList>
            <consortium name="Lawrence Berkeley National Laboratory"/>
            <person name="Harder C.B."/>
            <person name="Miyauchi S."/>
            <person name="Viragh M."/>
            <person name="Kuo A."/>
            <person name="Thoen E."/>
            <person name="Andreopoulos B."/>
            <person name="Lu D."/>
            <person name="Skrede I."/>
            <person name="Drula E."/>
            <person name="Henrissat B."/>
            <person name="Morin E."/>
            <person name="Kohler A."/>
            <person name="Barry K."/>
            <person name="LaButti K."/>
            <person name="Morin E."/>
            <person name="Salamov A."/>
            <person name="Lipzen A."/>
            <person name="Mereny Z."/>
            <person name="Hegedus B."/>
            <person name="Baldrian P."/>
            <person name="Stursova M."/>
            <person name="Weitz H."/>
            <person name="Taylor A."/>
            <person name="Grigoriev I.V."/>
            <person name="Nagy L.G."/>
            <person name="Martin F."/>
            <person name="Kauserud H."/>
        </authorList>
    </citation>
    <scope>NUCLEOTIDE SEQUENCE</scope>
    <source>
        <strain evidence="1">CBHHK067</strain>
    </source>
</reference>
<evidence type="ECO:0000313" key="1">
    <source>
        <dbReference type="EMBL" id="KAJ7706923.1"/>
    </source>
</evidence>
<comment type="caution">
    <text evidence="1">The sequence shown here is derived from an EMBL/GenBank/DDBJ whole genome shotgun (WGS) entry which is preliminary data.</text>
</comment>
<sequence>MSSPTDPGVRDSAAIIPSSGAAFPPEILGEIFLASIPALGRTEDRAHFHWSLSHVCRHWRTSALSFPKLWSFLDLEQTQENEEYTSSSLDFLQAYLQRSGTHPLTFRLAYSQETIHGHPFLECLLQHSARWETVYLEAPAHLAMRTLSEADIGEFPRLRSLDCSDCEFDSDAIGDDDEILQPIPWSQLKRYHEYDCSWYPDCTRQWAIIEQLTSVVDFGGAFYGVSDSDFTIEMPNLRLASLAVDWRADELTIEEVLNCFDFPHLEGLNLKLMTNHPYDVLCPVPGELKALKILRLCGALAISNTSLKSILTEIATLTDFSVEMRGIDATYLFTLLTPGADSASVLVPRLQALRLTEFTCEDGTLIAFLAMLQARFSGVAGVEFTLLRLFTLWMGPKNKAASVLDSLKTLKERQGWDIRLDQECTRDFWTEDMDSAFL</sequence>
<gene>
    <name evidence="1" type="ORF">B0H17DRAFT_572757</name>
</gene>
<dbReference type="AlphaFoldDB" id="A0AAD7GWT6"/>
<evidence type="ECO:0000313" key="2">
    <source>
        <dbReference type="Proteomes" id="UP001221757"/>
    </source>
</evidence>
<organism evidence="1 2">
    <name type="scientific">Mycena rosella</name>
    <name type="common">Pink bonnet</name>
    <name type="synonym">Agaricus rosellus</name>
    <dbReference type="NCBI Taxonomy" id="1033263"/>
    <lineage>
        <taxon>Eukaryota</taxon>
        <taxon>Fungi</taxon>
        <taxon>Dikarya</taxon>
        <taxon>Basidiomycota</taxon>
        <taxon>Agaricomycotina</taxon>
        <taxon>Agaricomycetes</taxon>
        <taxon>Agaricomycetidae</taxon>
        <taxon>Agaricales</taxon>
        <taxon>Marasmiineae</taxon>
        <taxon>Mycenaceae</taxon>
        <taxon>Mycena</taxon>
    </lineage>
</organism>
<name>A0AAD7GWT6_MYCRO</name>
<keyword evidence="2" id="KW-1185">Reference proteome</keyword>
<protein>
    <recommendedName>
        <fullName evidence="3">F-box domain-containing protein</fullName>
    </recommendedName>
</protein>
<dbReference type="InterPro" id="IPR032675">
    <property type="entry name" value="LRR_dom_sf"/>
</dbReference>